<keyword evidence="2" id="KW-0378">Hydrolase</keyword>
<dbReference type="PRINTS" id="PR00502">
    <property type="entry name" value="NUDIXFAMILY"/>
</dbReference>
<evidence type="ECO:0000313" key="6">
    <source>
        <dbReference type="Proteomes" id="UP000178264"/>
    </source>
</evidence>
<evidence type="ECO:0000256" key="3">
    <source>
        <dbReference type="ARBA" id="ARBA00022842"/>
    </source>
</evidence>
<dbReference type="AlphaFoldDB" id="A0A1F7VCP6"/>
<name>A0A1F7VCP6_9BACT</name>
<reference evidence="5 6" key="1">
    <citation type="journal article" date="2016" name="Nat. Commun.">
        <title>Thousands of microbial genomes shed light on interconnected biogeochemical processes in an aquifer system.</title>
        <authorList>
            <person name="Anantharaman K."/>
            <person name="Brown C.T."/>
            <person name="Hug L.A."/>
            <person name="Sharon I."/>
            <person name="Castelle C.J."/>
            <person name="Probst A.J."/>
            <person name="Thomas B.C."/>
            <person name="Singh A."/>
            <person name="Wilkins M.J."/>
            <person name="Karaoz U."/>
            <person name="Brodie E.L."/>
            <person name="Williams K.H."/>
            <person name="Hubbard S.S."/>
            <person name="Banfield J.F."/>
        </authorList>
    </citation>
    <scope>NUCLEOTIDE SEQUENCE [LARGE SCALE GENOMIC DNA]</scope>
</reference>
<protein>
    <recommendedName>
        <fullName evidence="4">Nudix hydrolase domain-containing protein</fullName>
    </recommendedName>
</protein>
<dbReference type="EMBL" id="MGER01000060">
    <property type="protein sequence ID" value="OGL87764.1"/>
    <property type="molecule type" value="Genomic_DNA"/>
</dbReference>
<evidence type="ECO:0000256" key="1">
    <source>
        <dbReference type="ARBA" id="ARBA00001946"/>
    </source>
</evidence>
<evidence type="ECO:0000313" key="5">
    <source>
        <dbReference type="EMBL" id="OGL87764.1"/>
    </source>
</evidence>
<gene>
    <name evidence="5" type="ORF">A3I42_01095</name>
</gene>
<dbReference type="SUPFAM" id="SSF55811">
    <property type="entry name" value="Nudix"/>
    <property type="match status" value="1"/>
</dbReference>
<keyword evidence="3" id="KW-0460">Magnesium</keyword>
<dbReference type="InterPro" id="IPR020476">
    <property type="entry name" value="Nudix_hydrolase"/>
</dbReference>
<dbReference type="PROSITE" id="PS51462">
    <property type="entry name" value="NUDIX"/>
    <property type="match status" value="1"/>
</dbReference>
<accession>A0A1F7VCP6</accession>
<comment type="cofactor">
    <cofactor evidence="1">
        <name>Mg(2+)</name>
        <dbReference type="ChEBI" id="CHEBI:18420"/>
    </cofactor>
</comment>
<evidence type="ECO:0000259" key="4">
    <source>
        <dbReference type="PROSITE" id="PS51462"/>
    </source>
</evidence>
<organism evidence="5 6">
    <name type="scientific">Candidatus Uhrbacteria bacterium RIFCSPLOWO2_02_FULL_49_11</name>
    <dbReference type="NCBI Taxonomy" id="1802409"/>
    <lineage>
        <taxon>Bacteria</taxon>
        <taxon>Candidatus Uhriibacteriota</taxon>
    </lineage>
</organism>
<dbReference type="PANTHER" id="PTHR43046:SF12">
    <property type="entry name" value="GDP-MANNOSE MANNOSYL HYDROLASE"/>
    <property type="match status" value="1"/>
</dbReference>
<proteinExistence type="predicted"/>
<dbReference type="GO" id="GO:0016787">
    <property type="term" value="F:hydrolase activity"/>
    <property type="evidence" value="ECO:0007669"/>
    <property type="project" value="UniProtKB-KW"/>
</dbReference>
<dbReference type="InterPro" id="IPR015797">
    <property type="entry name" value="NUDIX_hydrolase-like_dom_sf"/>
</dbReference>
<feature type="domain" description="Nudix hydrolase" evidence="4">
    <location>
        <begin position="6"/>
        <end position="137"/>
    </location>
</feature>
<dbReference type="Gene3D" id="3.90.79.10">
    <property type="entry name" value="Nucleoside Triphosphate Pyrophosphohydrolase"/>
    <property type="match status" value="1"/>
</dbReference>
<sequence>DKQRFPRGIEVAGSAIIEDGEGKILLVKSPKWHNKWTMPGGHIEPGEKIEDAQLREAEEEVGLNLKFVDIITFGELIGSKDFYRPAHFIYFDILCKTDNKNVKLDNKELKEYVWVEPQKALAMDLAESYDKTIKDYLKFKKR</sequence>
<evidence type="ECO:0000256" key="2">
    <source>
        <dbReference type="ARBA" id="ARBA00022801"/>
    </source>
</evidence>
<comment type="caution">
    <text evidence="5">The sequence shown here is derived from an EMBL/GenBank/DDBJ whole genome shotgun (WGS) entry which is preliminary data.</text>
</comment>
<feature type="non-terminal residue" evidence="5">
    <location>
        <position position="1"/>
    </location>
</feature>
<dbReference type="InterPro" id="IPR000086">
    <property type="entry name" value="NUDIX_hydrolase_dom"/>
</dbReference>
<feature type="non-terminal residue" evidence="5">
    <location>
        <position position="142"/>
    </location>
</feature>
<dbReference type="Pfam" id="PF00293">
    <property type="entry name" value="NUDIX"/>
    <property type="match status" value="1"/>
</dbReference>
<dbReference type="Proteomes" id="UP000178264">
    <property type="component" value="Unassembled WGS sequence"/>
</dbReference>
<dbReference type="PANTHER" id="PTHR43046">
    <property type="entry name" value="GDP-MANNOSE MANNOSYL HYDROLASE"/>
    <property type="match status" value="1"/>
</dbReference>